<evidence type="ECO:0000313" key="1">
    <source>
        <dbReference type="EMBL" id="KAF8792896.1"/>
    </source>
</evidence>
<comment type="caution">
    <text evidence="1">The sequence shown here is derived from an EMBL/GenBank/DDBJ whole genome shotgun (WGS) entry which is preliminary data.</text>
</comment>
<name>A0A8T0FQ00_ARGBR</name>
<accession>A0A8T0FQ00</accession>
<protein>
    <submittedName>
        <fullName evidence="1">Uncharacterized protein</fullName>
    </submittedName>
</protein>
<dbReference type="Proteomes" id="UP000807504">
    <property type="component" value="Unassembled WGS sequence"/>
</dbReference>
<dbReference type="AlphaFoldDB" id="A0A8T0FQ00"/>
<keyword evidence="2" id="KW-1185">Reference proteome</keyword>
<evidence type="ECO:0000313" key="2">
    <source>
        <dbReference type="Proteomes" id="UP000807504"/>
    </source>
</evidence>
<reference evidence="1" key="1">
    <citation type="journal article" date="2020" name="bioRxiv">
        <title>Chromosome-level reference genome of the European wasp spider Argiope bruennichi: a resource for studies on range expansion and evolutionary adaptation.</title>
        <authorList>
            <person name="Sheffer M.M."/>
            <person name="Hoppe A."/>
            <person name="Krehenwinkel H."/>
            <person name="Uhl G."/>
            <person name="Kuss A.W."/>
            <person name="Jensen L."/>
            <person name="Jensen C."/>
            <person name="Gillespie R.G."/>
            <person name="Hoff K.J."/>
            <person name="Prost S."/>
        </authorList>
    </citation>
    <scope>NUCLEOTIDE SEQUENCE</scope>
</reference>
<sequence length="117" mass="13827">MAALVDVRSTIEVRSIRRQFTGNDWGCSRKVSCYCRTTLYHTWPRLLTIWVRVTVLEYLFYSSYLSSSNFPLFEPMKEHLLGRYFRTDAEVQSYGTATWISSMPVSIFMMSQMRQQL</sequence>
<reference evidence="1" key="2">
    <citation type="submission" date="2020-06" db="EMBL/GenBank/DDBJ databases">
        <authorList>
            <person name="Sheffer M."/>
        </authorList>
    </citation>
    <scope>NUCLEOTIDE SEQUENCE</scope>
</reference>
<proteinExistence type="predicted"/>
<organism evidence="1 2">
    <name type="scientific">Argiope bruennichi</name>
    <name type="common">Wasp spider</name>
    <name type="synonym">Aranea bruennichi</name>
    <dbReference type="NCBI Taxonomy" id="94029"/>
    <lineage>
        <taxon>Eukaryota</taxon>
        <taxon>Metazoa</taxon>
        <taxon>Ecdysozoa</taxon>
        <taxon>Arthropoda</taxon>
        <taxon>Chelicerata</taxon>
        <taxon>Arachnida</taxon>
        <taxon>Araneae</taxon>
        <taxon>Araneomorphae</taxon>
        <taxon>Entelegynae</taxon>
        <taxon>Araneoidea</taxon>
        <taxon>Araneidae</taxon>
        <taxon>Argiope</taxon>
    </lineage>
</organism>
<gene>
    <name evidence="1" type="ORF">HNY73_004437</name>
</gene>
<dbReference type="EMBL" id="JABXBU010000003">
    <property type="protein sequence ID" value="KAF8792896.1"/>
    <property type="molecule type" value="Genomic_DNA"/>
</dbReference>